<gene>
    <name evidence="6" type="ORF">DKB62_05205</name>
</gene>
<dbReference type="AlphaFoldDB" id="A0A346AYR7"/>
<organism evidence="6 7">
    <name type="scientific">Megasphaera stantonii</name>
    <dbReference type="NCBI Taxonomy" id="2144175"/>
    <lineage>
        <taxon>Bacteria</taxon>
        <taxon>Bacillati</taxon>
        <taxon>Bacillota</taxon>
        <taxon>Negativicutes</taxon>
        <taxon>Veillonellales</taxon>
        <taxon>Veillonellaceae</taxon>
        <taxon>Megasphaera</taxon>
    </lineage>
</organism>
<dbReference type="PRINTS" id="PR00039">
    <property type="entry name" value="HTHLYSR"/>
</dbReference>
<keyword evidence="2" id="KW-0805">Transcription regulation</keyword>
<dbReference type="SUPFAM" id="SSF53850">
    <property type="entry name" value="Periplasmic binding protein-like II"/>
    <property type="match status" value="1"/>
</dbReference>
<proteinExistence type="inferred from homology"/>
<evidence type="ECO:0000313" key="7">
    <source>
        <dbReference type="Proteomes" id="UP000254337"/>
    </source>
</evidence>
<dbReference type="Pfam" id="PF00126">
    <property type="entry name" value="HTH_1"/>
    <property type="match status" value="1"/>
</dbReference>
<comment type="similarity">
    <text evidence="1">Belongs to the LysR transcriptional regulatory family.</text>
</comment>
<evidence type="ECO:0000256" key="1">
    <source>
        <dbReference type="ARBA" id="ARBA00009437"/>
    </source>
</evidence>
<dbReference type="OrthoDB" id="9803735at2"/>
<dbReference type="GO" id="GO:0003700">
    <property type="term" value="F:DNA-binding transcription factor activity"/>
    <property type="evidence" value="ECO:0007669"/>
    <property type="project" value="InterPro"/>
</dbReference>
<dbReference type="InterPro" id="IPR000847">
    <property type="entry name" value="LysR_HTH_N"/>
</dbReference>
<dbReference type="SUPFAM" id="SSF46785">
    <property type="entry name" value="Winged helix' DNA-binding domain"/>
    <property type="match status" value="1"/>
</dbReference>
<dbReference type="PANTHER" id="PTHR30126:SF40">
    <property type="entry name" value="HTH-TYPE TRANSCRIPTIONAL REGULATOR GLTR"/>
    <property type="match status" value="1"/>
</dbReference>
<evidence type="ECO:0000256" key="4">
    <source>
        <dbReference type="ARBA" id="ARBA00023163"/>
    </source>
</evidence>
<dbReference type="Gene3D" id="1.10.10.10">
    <property type="entry name" value="Winged helix-like DNA-binding domain superfamily/Winged helix DNA-binding domain"/>
    <property type="match status" value="1"/>
</dbReference>
<dbReference type="GO" id="GO:0000976">
    <property type="term" value="F:transcription cis-regulatory region binding"/>
    <property type="evidence" value="ECO:0007669"/>
    <property type="project" value="TreeGrafter"/>
</dbReference>
<evidence type="ECO:0000313" key="6">
    <source>
        <dbReference type="EMBL" id="AXL21010.1"/>
    </source>
</evidence>
<keyword evidence="3" id="KW-0238">DNA-binding</keyword>
<sequence length="337" mass="38990">MHICHHLQQTKEIGLMNSELIETFVTVANAGNITKSADILFVSQATVSHRIKQLEEKLGVQLILRNKGSKQTNLTTAGKNFLPLAQSWLRLNDEISTFQERPQALELSIGVVDSVNNYLLADFYKELRQDALDWRLTVRTLHTQEIYDHVRQNTIDVGLPLGEQLIAGIQVKKIHTEKLMVVSRRKLKDKNTLFPIDLDTDYQIFIPWGQDYLHWHHRFFPPGEPPKFSVDSAKVALELLDDRFWFLAPYDVCMQIAKTSPCHISKLGLDTPSRNLYMVTNNLTAQIKRKAVVMFKRRLTQYIRRRERSIEAMLNQYEPDAGIRSYKSFIHEFDANG</sequence>
<dbReference type="Pfam" id="PF03466">
    <property type="entry name" value="LysR_substrate"/>
    <property type="match status" value="1"/>
</dbReference>
<protein>
    <submittedName>
        <fullName evidence="6">LysR family transcriptional regulator</fullName>
    </submittedName>
</protein>
<dbReference type="InterPro" id="IPR036388">
    <property type="entry name" value="WH-like_DNA-bd_sf"/>
</dbReference>
<keyword evidence="4" id="KW-0804">Transcription</keyword>
<dbReference type="PANTHER" id="PTHR30126">
    <property type="entry name" value="HTH-TYPE TRANSCRIPTIONAL REGULATOR"/>
    <property type="match status" value="1"/>
</dbReference>
<dbReference type="InterPro" id="IPR036390">
    <property type="entry name" value="WH_DNA-bd_sf"/>
</dbReference>
<evidence type="ECO:0000256" key="2">
    <source>
        <dbReference type="ARBA" id="ARBA00023015"/>
    </source>
</evidence>
<reference evidence="6 7" key="1">
    <citation type="submission" date="2018-05" db="EMBL/GenBank/DDBJ databases">
        <title>Complete genome sequence of Megasphaera sp. AJH120T, isolated from the ceca of a chicken.</title>
        <authorList>
            <person name="Maki J."/>
            <person name="Looft T."/>
        </authorList>
    </citation>
    <scope>NUCLEOTIDE SEQUENCE [LARGE SCALE GENOMIC DNA]</scope>
    <source>
        <strain evidence="6 7">AJH120</strain>
    </source>
</reference>
<dbReference type="KEGG" id="meg:DKB62_05205"/>
<evidence type="ECO:0000259" key="5">
    <source>
        <dbReference type="PROSITE" id="PS50931"/>
    </source>
</evidence>
<dbReference type="CDD" id="cd05466">
    <property type="entry name" value="PBP2_LTTR_substrate"/>
    <property type="match status" value="1"/>
</dbReference>
<dbReference type="InterPro" id="IPR005119">
    <property type="entry name" value="LysR_subst-bd"/>
</dbReference>
<dbReference type="EMBL" id="CP029462">
    <property type="protein sequence ID" value="AXL21010.1"/>
    <property type="molecule type" value="Genomic_DNA"/>
</dbReference>
<dbReference type="PROSITE" id="PS50931">
    <property type="entry name" value="HTH_LYSR"/>
    <property type="match status" value="1"/>
</dbReference>
<name>A0A346AYR7_9FIRM</name>
<dbReference type="Gene3D" id="3.40.190.10">
    <property type="entry name" value="Periplasmic binding protein-like II"/>
    <property type="match status" value="2"/>
</dbReference>
<dbReference type="Proteomes" id="UP000254337">
    <property type="component" value="Chromosome"/>
</dbReference>
<evidence type="ECO:0000256" key="3">
    <source>
        <dbReference type="ARBA" id="ARBA00023125"/>
    </source>
</evidence>
<accession>A0A346AYR7</accession>
<feature type="domain" description="HTH lysR-type" evidence="5">
    <location>
        <begin position="16"/>
        <end position="72"/>
    </location>
</feature>
<keyword evidence="7" id="KW-1185">Reference proteome</keyword>